<dbReference type="Pfam" id="PF13098">
    <property type="entry name" value="Thioredoxin_2"/>
    <property type="match status" value="1"/>
</dbReference>
<comment type="caution">
    <text evidence="9">The sequence shown here is derived from an EMBL/GenBank/DDBJ whole genome shotgun (WGS) entry which is preliminary data.</text>
</comment>
<organism evidence="9 10">
    <name type="scientific">Uliginosibacterium silvisoli</name>
    <dbReference type="NCBI Taxonomy" id="3114758"/>
    <lineage>
        <taxon>Bacteria</taxon>
        <taxon>Pseudomonadati</taxon>
        <taxon>Pseudomonadota</taxon>
        <taxon>Betaproteobacteria</taxon>
        <taxon>Rhodocyclales</taxon>
        <taxon>Zoogloeaceae</taxon>
        <taxon>Uliginosibacterium</taxon>
    </lineage>
</organism>
<feature type="domain" description="Thioredoxin" evidence="8">
    <location>
        <begin position="94"/>
        <end position="261"/>
    </location>
</feature>
<evidence type="ECO:0000256" key="5">
    <source>
        <dbReference type="ARBA" id="ARBA00023157"/>
    </source>
</evidence>
<keyword evidence="3 7" id="KW-0732">Signal</keyword>
<evidence type="ECO:0000259" key="8">
    <source>
        <dbReference type="PROSITE" id="PS51352"/>
    </source>
</evidence>
<dbReference type="Gene3D" id="3.40.30.10">
    <property type="entry name" value="Glutaredoxin"/>
    <property type="match status" value="1"/>
</dbReference>
<reference evidence="9 10" key="1">
    <citation type="submission" date="2024-01" db="EMBL/GenBank/DDBJ databases">
        <title>Uliginosibacterium soil sp. nov.</title>
        <authorList>
            <person name="Lv Y."/>
        </authorList>
    </citation>
    <scope>NUCLEOTIDE SEQUENCE [LARGE SCALE GENOMIC DNA]</scope>
    <source>
        <strain evidence="9 10">H3</strain>
    </source>
</reference>
<keyword evidence="4 7" id="KW-0574">Periplasm</keyword>
<evidence type="ECO:0000256" key="1">
    <source>
        <dbReference type="ARBA" id="ARBA00004418"/>
    </source>
</evidence>
<dbReference type="SUPFAM" id="SSF54423">
    <property type="entry name" value="DsbC/DsbG N-terminal domain-like"/>
    <property type="match status" value="1"/>
</dbReference>
<evidence type="ECO:0000256" key="7">
    <source>
        <dbReference type="RuleBase" id="RU364038"/>
    </source>
</evidence>
<keyword evidence="5" id="KW-1015">Disulfide bond</keyword>
<proteinExistence type="inferred from homology"/>
<comment type="function">
    <text evidence="7">Required for disulfide bond formation in some periplasmic proteins. Acts by transferring its disulfide bond to other proteins and is reduced in the process.</text>
</comment>
<accession>A0ABU6K284</accession>
<evidence type="ECO:0000256" key="3">
    <source>
        <dbReference type="ARBA" id="ARBA00022729"/>
    </source>
</evidence>
<dbReference type="InterPro" id="IPR051470">
    <property type="entry name" value="Thiol:disulfide_interchange"/>
</dbReference>
<keyword evidence="10" id="KW-1185">Reference proteome</keyword>
<dbReference type="Pfam" id="PF10411">
    <property type="entry name" value="DsbC_N"/>
    <property type="match status" value="1"/>
</dbReference>
<dbReference type="Gene3D" id="3.10.450.70">
    <property type="entry name" value="Disulphide bond isomerase, DsbC/G, N-terminal"/>
    <property type="match status" value="1"/>
</dbReference>
<comment type="similarity">
    <text evidence="2 7">Belongs to the thioredoxin family. DsbC subfamily.</text>
</comment>
<dbReference type="PANTHER" id="PTHR35272:SF3">
    <property type="entry name" value="THIOL:DISULFIDE INTERCHANGE PROTEIN DSBC"/>
    <property type="match status" value="1"/>
</dbReference>
<dbReference type="EMBL" id="JAYXHS010000001">
    <property type="protein sequence ID" value="MEC5385641.1"/>
    <property type="molecule type" value="Genomic_DNA"/>
</dbReference>
<name>A0ABU6K284_9RHOO</name>
<evidence type="ECO:0000256" key="2">
    <source>
        <dbReference type="ARBA" id="ARBA00009813"/>
    </source>
</evidence>
<evidence type="ECO:0000256" key="6">
    <source>
        <dbReference type="ARBA" id="ARBA00023284"/>
    </source>
</evidence>
<dbReference type="Proteomes" id="UP001331561">
    <property type="component" value="Unassembled WGS sequence"/>
</dbReference>
<sequence length="265" mass="28239">MSKKTWRAMLAGVCVAALSLAVVDASEPAAKAQKPAAKAAKNESAAEADMRKVVEQVVTEPGAIDSVRKTSYGGFYEAVLSNGDIVYVDPTGTFLISGSLIDIKAKKNVTAARVNELQRIDFSDLPLANAVKQVRGNGKRVLVTFEDPNCGYCKKLAKDVVNLKDTTIYTFMIPILAADSADKSKAIWCAQDRAKAWNDWMVEGKAPTGSGSCENPIAKNAELAHKLRVSGTPTMFLIDGNRLGGYVALAELDKAINDATAGAKK</sequence>
<dbReference type="PANTHER" id="PTHR35272">
    <property type="entry name" value="THIOL:DISULFIDE INTERCHANGE PROTEIN DSBC-RELATED"/>
    <property type="match status" value="1"/>
</dbReference>
<feature type="signal peptide" evidence="7">
    <location>
        <begin position="1"/>
        <end position="25"/>
    </location>
</feature>
<evidence type="ECO:0000313" key="9">
    <source>
        <dbReference type="EMBL" id="MEC5385641.1"/>
    </source>
</evidence>
<keyword evidence="6 7" id="KW-0676">Redox-active center</keyword>
<dbReference type="InterPro" id="IPR036249">
    <property type="entry name" value="Thioredoxin-like_sf"/>
</dbReference>
<dbReference type="InterPro" id="IPR012336">
    <property type="entry name" value="Thioredoxin-like_fold"/>
</dbReference>
<dbReference type="SUPFAM" id="SSF52833">
    <property type="entry name" value="Thioredoxin-like"/>
    <property type="match status" value="1"/>
</dbReference>
<dbReference type="RefSeq" id="WP_327598591.1">
    <property type="nucleotide sequence ID" value="NZ_JAYXHS010000001.1"/>
</dbReference>
<comment type="subcellular location">
    <subcellularLocation>
        <location evidence="1 7">Periplasm</location>
    </subcellularLocation>
</comment>
<dbReference type="InterPro" id="IPR017937">
    <property type="entry name" value="Thioredoxin_CS"/>
</dbReference>
<dbReference type="PROSITE" id="PS51352">
    <property type="entry name" value="THIOREDOXIN_2"/>
    <property type="match status" value="1"/>
</dbReference>
<evidence type="ECO:0000313" key="10">
    <source>
        <dbReference type="Proteomes" id="UP001331561"/>
    </source>
</evidence>
<dbReference type="InterPro" id="IPR009094">
    <property type="entry name" value="DiS-bond_isomerase_DsbC/G_N_sf"/>
</dbReference>
<dbReference type="InterPro" id="IPR033954">
    <property type="entry name" value="DiS-bond_Isoase_DsbC/G"/>
</dbReference>
<dbReference type="InterPro" id="IPR013766">
    <property type="entry name" value="Thioredoxin_domain"/>
</dbReference>
<dbReference type="InterPro" id="IPR018950">
    <property type="entry name" value="DiS-bond_isomerase_DsbC/G_N"/>
</dbReference>
<protein>
    <recommendedName>
        <fullName evidence="7">Thiol:disulfide interchange protein</fullName>
    </recommendedName>
</protein>
<gene>
    <name evidence="9" type="ORF">VVD49_07890</name>
</gene>
<dbReference type="PROSITE" id="PS00194">
    <property type="entry name" value="THIOREDOXIN_1"/>
    <property type="match status" value="1"/>
</dbReference>
<evidence type="ECO:0000256" key="4">
    <source>
        <dbReference type="ARBA" id="ARBA00022764"/>
    </source>
</evidence>
<feature type="chain" id="PRO_5044975276" description="Thiol:disulfide interchange protein" evidence="7">
    <location>
        <begin position="26"/>
        <end position="265"/>
    </location>
</feature>
<dbReference type="CDD" id="cd03020">
    <property type="entry name" value="DsbA_DsbC_DsbG"/>
    <property type="match status" value="1"/>
</dbReference>